<dbReference type="EMBL" id="ML992519">
    <property type="protein sequence ID" value="KAF2219157.1"/>
    <property type="molecule type" value="Genomic_DNA"/>
</dbReference>
<feature type="transmembrane region" description="Helical" evidence="6">
    <location>
        <begin position="20"/>
        <end position="41"/>
    </location>
</feature>
<dbReference type="OrthoDB" id="2789670at2759"/>
<dbReference type="GO" id="GO:0005506">
    <property type="term" value="F:iron ion binding"/>
    <property type="evidence" value="ECO:0007669"/>
    <property type="project" value="InterPro"/>
</dbReference>
<keyword evidence="3" id="KW-0560">Oxidoreductase</keyword>
<accession>A0A6A6G0D7</accession>
<dbReference type="Gene3D" id="1.10.630.10">
    <property type="entry name" value="Cytochrome P450"/>
    <property type="match status" value="1"/>
</dbReference>
<evidence type="ECO:0000313" key="7">
    <source>
        <dbReference type="EMBL" id="KAF2219157.1"/>
    </source>
</evidence>
<name>A0A6A6G0D7_9PEZI</name>
<dbReference type="SUPFAM" id="SSF48264">
    <property type="entry name" value="Cytochrome P450"/>
    <property type="match status" value="1"/>
</dbReference>
<comment type="similarity">
    <text evidence="1">Belongs to the cytochrome P450 family.</text>
</comment>
<sequence length="565" mass="64178">MSALHGMEGLTLTRVADAVYKFGIGNVALALGGVALLVLIADYSWMIYMHYQMPPGPFPLPIVGNTHLLPENKPWIYFEQVAMDYKSPVITFWIGRNPTVWINDAWSANELFDKKAGIYSSRPRMLVFAELSGRSDKHLVSMKYGERWRLHRKITHQVVGTQKVREYRNFQNDESKVMAMEILQRPKEYVGHLERYATSVVSIIGFGRRVASEQDPIITEVIAVMHRAADLNVPGKHMPMVMESFPWMSKLPVLLNPALAAFKKSGRGMQFFLALAHEANQKTQTTPCVVKHILKEAPKHHLEDEEIASLTGNLFGAGSDTSSSTLITFVLACCAFPEVLPAAWAELDRVVGSSRSPHFDDEANLPYCRAFADEVLRWRSVAIIGGQPHAPVQDDRWNGYLIPKDSWVQGNVWAIHHNEKEFPDPDRFNPNRFIKGHEDSRPFPTEKGRMTFGWGRRVCSGQALAEQGTFISVARLLWAFNICKEKDAQGRDVPVDIFNYTNGLNMRPQPFPCRFLPRSEEIRQTILREGKQALEDLSIYDGETAYRMSTMYEKPQLGGWEKKIR</sequence>
<dbReference type="Pfam" id="PF00067">
    <property type="entry name" value="p450"/>
    <property type="match status" value="1"/>
</dbReference>
<keyword evidence="8" id="KW-1185">Reference proteome</keyword>
<proteinExistence type="inferred from homology"/>
<dbReference type="InterPro" id="IPR001128">
    <property type="entry name" value="Cyt_P450"/>
</dbReference>
<dbReference type="GO" id="GO:0020037">
    <property type="term" value="F:heme binding"/>
    <property type="evidence" value="ECO:0007669"/>
    <property type="project" value="InterPro"/>
</dbReference>
<comment type="cofactor">
    <cofactor evidence="5">
        <name>heme</name>
        <dbReference type="ChEBI" id="CHEBI:30413"/>
    </cofactor>
</comment>
<feature type="binding site" description="axial binding residue" evidence="5">
    <location>
        <position position="459"/>
    </location>
    <ligand>
        <name>heme</name>
        <dbReference type="ChEBI" id="CHEBI:30413"/>
    </ligand>
    <ligandPart>
        <name>Fe</name>
        <dbReference type="ChEBI" id="CHEBI:18248"/>
    </ligandPart>
</feature>
<evidence type="ECO:0000256" key="4">
    <source>
        <dbReference type="ARBA" id="ARBA00023004"/>
    </source>
</evidence>
<evidence type="ECO:0000256" key="5">
    <source>
        <dbReference type="PIRSR" id="PIRSR602401-1"/>
    </source>
</evidence>
<dbReference type="AlphaFoldDB" id="A0A6A6G0D7"/>
<organism evidence="7 8">
    <name type="scientific">Elsinoe ampelina</name>
    <dbReference type="NCBI Taxonomy" id="302913"/>
    <lineage>
        <taxon>Eukaryota</taxon>
        <taxon>Fungi</taxon>
        <taxon>Dikarya</taxon>
        <taxon>Ascomycota</taxon>
        <taxon>Pezizomycotina</taxon>
        <taxon>Dothideomycetes</taxon>
        <taxon>Dothideomycetidae</taxon>
        <taxon>Myriangiales</taxon>
        <taxon>Elsinoaceae</taxon>
        <taxon>Elsinoe</taxon>
    </lineage>
</organism>
<evidence type="ECO:0000256" key="1">
    <source>
        <dbReference type="ARBA" id="ARBA00010617"/>
    </source>
</evidence>
<dbReference type="PANTHER" id="PTHR46300:SF4">
    <property type="entry name" value="CYTOCHROME P450 98A3"/>
    <property type="match status" value="1"/>
</dbReference>
<evidence type="ECO:0000256" key="6">
    <source>
        <dbReference type="SAM" id="Phobius"/>
    </source>
</evidence>
<dbReference type="InterPro" id="IPR050364">
    <property type="entry name" value="Cytochrome_P450_fung"/>
</dbReference>
<keyword evidence="5" id="KW-0349">Heme</keyword>
<dbReference type="InterPro" id="IPR002401">
    <property type="entry name" value="Cyt_P450_E_grp-I"/>
</dbReference>
<dbReference type="PRINTS" id="PR00463">
    <property type="entry name" value="EP450I"/>
</dbReference>
<dbReference type="CDD" id="cd11065">
    <property type="entry name" value="CYP64-like"/>
    <property type="match status" value="1"/>
</dbReference>
<dbReference type="GO" id="GO:0004497">
    <property type="term" value="F:monooxygenase activity"/>
    <property type="evidence" value="ECO:0007669"/>
    <property type="project" value="InterPro"/>
</dbReference>
<evidence type="ECO:0000256" key="3">
    <source>
        <dbReference type="ARBA" id="ARBA00023002"/>
    </source>
</evidence>
<dbReference type="Proteomes" id="UP000799538">
    <property type="component" value="Unassembled WGS sequence"/>
</dbReference>
<keyword evidence="6" id="KW-1133">Transmembrane helix</keyword>
<keyword evidence="2 5" id="KW-0479">Metal-binding</keyword>
<keyword evidence="6" id="KW-0812">Transmembrane</keyword>
<evidence type="ECO:0000256" key="2">
    <source>
        <dbReference type="ARBA" id="ARBA00022723"/>
    </source>
</evidence>
<keyword evidence="6" id="KW-0472">Membrane</keyword>
<gene>
    <name evidence="7" type="ORF">BDZ85DRAFT_305092</name>
</gene>
<dbReference type="PANTHER" id="PTHR46300">
    <property type="entry name" value="P450, PUTATIVE (EUROFUNG)-RELATED-RELATED"/>
    <property type="match status" value="1"/>
</dbReference>
<reference evidence="8" key="1">
    <citation type="journal article" date="2020" name="Stud. Mycol.">
        <title>101 Dothideomycetes genomes: A test case for predicting lifestyles and emergence of pathogens.</title>
        <authorList>
            <person name="Haridas S."/>
            <person name="Albert R."/>
            <person name="Binder M."/>
            <person name="Bloem J."/>
            <person name="LaButti K."/>
            <person name="Salamov A."/>
            <person name="Andreopoulos B."/>
            <person name="Baker S."/>
            <person name="Barry K."/>
            <person name="Bills G."/>
            <person name="Bluhm B."/>
            <person name="Cannon C."/>
            <person name="Castanera R."/>
            <person name="Culley D."/>
            <person name="Daum C."/>
            <person name="Ezra D."/>
            <person name="Gonzalez J."/>
            <person name="Henrissat B."/>
            <person name="Kuo A."/>
            <person name="Liang C."/>
            <person name="Lipzen A."/>
            <person name="Lutzoni F."/>
            <person name="Magnuson J."/>
            <person name="Mondo S."/>
            <person name="Nolan M."/>
            <person name="Ohm R."/>
            <person name="Pangilinan J."/>
            <person name="Park H.-J."/>
            <person name="Ramirez L."/>
            <person name="Alfaro M."/>
            <person name="Sun H."/>
            <person name="Tritt A."/>
            <person name="Yoshinaga Y."/>
            <person name="Zwiers L.-H."/>
            <person name="Turgeon B."/>
            <person name="Goodwin S."/>
            <person name="Spatafora J."/>
            <person name="Crous P."/>
            <person name="Grigoriev I."/>
        </authorList>
    </citation>
    <scope>NUCLEOTIDE SEQUENCE [LARGE SCALE GENOMIC DNA]</scope>
    <source>
        <strain evidence="8">CECT 20119</strain>
    </source>
</reference>
<evidence type="ECO:0000313" key="8">
    <source>
        <dbReference type="Proteomes" id="UP000799538"/>
    </source>
</evidence>
<protein>
    <submittedName>
        <fullName evidence="7">Putative cytochrome P450</fullName>
    </submittedName>
</protein>
<keyword evidence="4 5" id="KW-0408">Iron</keyword>
<dbReference type="GO" id="GO:0016705">
    <property type="term" value="F:oxidoreductase activity, acting on paired donors, with incorporation or reduction of molecular oxygen"/>
    <property type="evidence" value="ECO:0007669"/>
    <property type="project" value="InterPro"/>
</dbReference>
<dbReference type="InterPro" id="IPR036396">
    <property type="entry name" value="Cyt_P450_sf"/>
</dbReference>